<gene>
    <name evidence="21" type="ORF">HSCHL_1115</name>
</gene>
<dbReference type="Pfam" id="PF00034">
    <property type="entry name" value="Cytochrom_C"/>
    <property type="match status" value="1"/>
</dbReference>
<dbReference type="Gene3D" id="1.10.287.90">
    <property type="match status" value="1"/>
</dbReference>
<dbReference type="GO" id="GO:0004129">
    <property type="term" value="F:cytochrome-c oxidase activity"/>
    <property type="evidence" value="ECO:0007669"/>
    <property type="project" value="UniProtKB-EC"/>
</dbReference>
<proteinExistence type="inferred from homology"/>
<organism evidence="21 22">
    <name type="scientific">Hydrogenibacillus schlegelii</name>
    <name type="common">Bacillus schlegelii</name>
    <dbReference type="NCBI Taxonomy" id="1484"/>
    <lineage>
        <taxon>Bacteria</taxon>
        <taxon>Bacillati</taxon>
        <taxon>Bacillota</taxon>
        <taxon>Bacilli</taxon>
        <taxon>Bacillales</taxon>
        <taxon>Bacillales Family X. Incertae Sedis</taxon>
        <taxon>Hydrogenibacillus</taxon>
    </lineage>
</organism>
<comment type="subcellular location">
    <subcellularLocation>
        <location evidence="15">Cell membrane</location>
        <topology evidence="15">Multi-pass membrane protein</topology>
    </subcellularLocation>
    <subcellularLocation>
        <location evidence="1">Membrane</location>
        <topology evidence="1">Multi-pass membrane protein</topology>
    </subcellularLocation>
</comment>
<sequence length="370" mass="40521">MVRQGRKKGAFYVPLFTLLALALAGCGDPRVSALVPQGSNARESLSLIQISAYIMFGVMGVVIFLLAVVLIRFRAKPGDRTIPKQVEGSNLLEFIWTAIPVLIITVLSILTVRLTFSMAQDHSDDPNALKLQVIAHQYWWEFRYPDLGIVTAQDLYIPVGKKISVELWSTDVIHSFWVPALTGKMDANPGALLDGKRQNANRFSFDAETVGVFLGKCAELCGPSHALMEFKVVVLPEDEFNRWVEAMKKPAPKPETTKAAAGEQTFQKNCMACHALEATDPANRPGPNLANIGNRLTIAGVLPAGDDAERAASLRRWIEAPNDVKPQNDVPGTVVMPPFKDKLSPEALDQLVDFLMLQKVDVAPPKAAAR</sequence>
<evidence type="ECO:0000256" key="3">
    <source>
        <dbReference type="ARBA" id="ARBA00022448"/>
    </source>
</evidence>
<evidence type="ECO:0000256" key="1">
    <source>
        <dbReference type="ARBA" id="ARBA00004141"/>
    </source>
</evidence>
<accession>A0A2T5GCP6</accession>
<dbReference type="InterPro" id="IPR014222">
    <property type="entry name" value="Cyt_c_oxidase_su2"/>
</dbReference>
<feature type="transmembrane region" description="Helical" evidence="17">
    <location>
        <begin position="94"/>
        <end position="116"/>
    </location>
</feature>
<evidence type="ECO:0000256" key="12">
    <source>
        <dbReference type="ARBA" id="ARBA00023136"/>
    </source>
</evidence>
<evidence type="ECO:0000256" key="16">
    <source>
        <dbReference type="RuleBase" id="RU004024"/>
    </source>
</evidence>
<dbReference type="InterPro" id="IPR034236">
    <property type="entry name" value="CuRO_CcO_Caa3_II"/>
</dbReference>
<dbReference type="Pfam" id="PF00116">
    <property type="entry name" value="COX2"/>
    <property type="match status" value="1"/>
</dbReference>
<keyword evidence="10 14" id="KW-0408">Iron</keyword>
<keyword evidence="4 14" id="KW-0349">Heme</keyword>
<keyword evidence="6 15" id="KW-0812">Transmembrane</keyword>
<dbReference type="PROSITE" id="PS51257">
    <property type="entry name" value="PROKAR_LIPOPROTEIN"/>
    <property type="match status" value="1"/>
</dbReference>
<evidence type="ECO:0000259" key="20">
    <source>
        <dbReference type="PROSITE" id="PS51007"/>
    </source>
</evidence>
<evidence type="ECO:0000256" key="13">
    <source>
        <dbReference type="ARBA" id="ARBA00024688"/>
    </source>
</evidence>
<dbReference type="PANTHER" id="PTHR22888">
    <property type="entry name" value="CYTOCHROME C OXIDASE, SUBUNIT II"/>
    <property type="match status" value="1"/>
</dbReference>
<evidence type="ECO:0000256" key="17">
    <source>
        <dbReference type="SAM" id="Phobius"/>
    </source>
</evidence>
<feature type="transmembrane region" description="Helical" evidence="17">
    <location>
        <begin position="50"/>
        <end position="73"/>
    </location>
</feature>
<dbReference type="Proteomes" id="UP000244180">
    <property type="component" value="Unassembled WGS sequence"/>
</dbReference>
<feature type="domain" description="Cytochrome c" evidence="20">
    <location>
        <begin position="257"/>
        <end position="359"/>
    </location>
</feature>
<dbReference type="InterPro" id="IPR008972">
    <property type="entry name" value="Cupredoxin"/>
</dbReference>
<dbReference type="PROSITE" id="PS50857">
    <property type="entry name" value="COX2_CUA"/>
    <property type="match status" value="1"/>
</dbReference>
<evidence type="ECO:0000313" key="22">
    <source>
        <dbReference type="Proteomes" id="UP000244180"/>
    </source>
</evidence>
<dbReference type="EMBL" id="PEBV01000008">
    <property type="protein sequence ID" value="PTQ53962.1"/>
    <property type="molecule type" value="Genomic_DNA"/>
</dbReference>
<comment type="caution">
    <text evidence="21">The sequence shown here is derived from an EMBL/GenBank/DDBJ whole genome shotgun (WGS) entry which is preliminary data.</text>
</comment>
<keyword evidence="5 15" id="KW-0679">Respiratory chain</keyword>
<keyword evidence="9 17" id="KW-1133">Transmembrane helix</keyword>
<keyword evidence="11 16" id="KW-0186">Copper</keyword>
<dbReference type="PANTHER" id="PTHR22888:SF10">
    <property type="entry name" value="CYTOCHROME C OXIDASE SUBUNIT 2"/>
    <property type="match status" value="1"/>
</dbReference>
<evidence type="ECO:0000256" key="11">
    <source>
        <dbReference type="ARBA" id="ARBA00023008"/>
    </source>
</evidence>
<dbReference type="GO" id="GO:0005886">
    <property type="term" value="C:plasma membrane"/>
    <property type="evidence" value="ECO:0007669"/>
    <property type="project" value="UniProtKB-SubCell"/>
</dbReference>
<name>A0A2T5GCP6_HYDSH</name>
<dbReference type="CDD" id="cd04213">
    <property type="entry name" value="CuRO_CcO_Caa3_II"/>
    <property type="match status" value="1"/>
</dbReference>
<evidence type="ECO:0000259" key="19">
    <source>
        <dbReference type="PROSITE" id="PS50999"/>
    </source>
</evidence>
<evidence type="ECO:0000256" key="6">
    <source>
        <dbReference type="ARBA" id="ARBA00022692"/>
    </source>
</evidence>
<comment type="cofactor">
    <cofactor evidence="16">
        <name>Cu cation</name>
        <dbReference type="ChEBI" id="CHEBI:23378"/>
    </cofactor>
    <text evidence="16">Binds a copper A center.</text>
</comment>
<evidence type="ECO:0000313" key="21">
    <source>
        <dbReference type="EMBL" id="PTQ53962.1"/>
    </source>
</evidence>
<evidence type="ECO:0000256" key="15">
    <source>
        <dbReference type="RuleBase" id="RU000456"/>
    </source>
</evidence>
<evidence type="ECO:0000256" key="8">
    <source>
        <dbReference type="ARBA" id="ARBA00022982"/>
    </source>
</evidence>
<dbReference type="Pfam" id="PF02790">
    <property type="entry name" value="COX2_TM"/>
    <property type="match status" value="1"/>
</dbReference>
<dbReference type="InterPro" id="IPR045187">
    <property type="entry name" value="CcO_II"/>
</dbReference>
<dbReference type="GO" id="GO:0005507">
    <property type="term" value="F:copper ion binding"/>
    <property type="evidence" value="ECO:0007669"/>
    <property type="project" value="InterPro"/>
</dbReference>
<dbReference type="SUPFAM" id="SSF46626">
    <property type="entry name" value="Cytochrome c"/>
    <property type="match status" value="1"/>
</dbReference>
<evidence type="ECO:0000256" key="5">
    <source>
        <dbReference type="ARBA" id="ARBA00022660"/>
    </source>
</evidence>
<evidence type="ECO:0000256" key="7">
    <source>
        <dbReference type="ARBA" id="ARBA00022723"/>
    </source>
</evidence>
<dbReference type="InterPro" id="IPR002429">
    <property type="entry name" value="CcO_II-like_C"/>
</dbReference>
<dbReference type="GO" id="GO:0020037">
    <property type="term" value="F:heme binding"/>
    <property type="evidence" value="ECO:0007669"/>
    <property type="project" value="InterPro"/>
</dbReference>
<evidence type="ECO:0000256" key="14">
    <source>
        <dbReference type="PROSITE-ProRule" id="PRU00433"/>
    </source>
</evidence>
<evidence type="ECO:0000256" key="10">
    <source>
        <dbReference type="ARBA" id="ARBA00023004"/>
    </source>
</evidence>
<dbReference type="InterPro" id="IPR011759">
    <property type="entry name" value="Cyt_c_oxidase_su2_TM_dom"/>
</dbReference>
<dbReference type="EC" id="7.1.1.9" evidence="16"/>
<dbReference type="AlphaFoldDB" id="A0A2T5GCP6"/>
<dbReference type="InterPro" id="IPR036257">
    <property type="entry name" value="Cyt_c_oxidase_su2_TM_sf"/>
</dbReference>
<dbReference type="SUPFAM" id="SSF49503">
    <property type="entry name" value="Cupredoxins"/>
    <property type="match status" value="1"/>
</dbReference>
<dbReference type="InterPro" id="IPR009056">
    <property type="entry name" value="Cyt_c-like_dom"/>
</dbReference>
<evidence type="ECO:0000256" key="2">
    <source>
        <dbReference type="ARBA" id="ARBA00007866"/>
    </source>
</evidence>
<dbReference type="NCBIfam" id="TIGR02866">
    <property type="entry name" value="CoxB"/>
    <property type="match status" value="1"/>
</dbReference>
<dbReference type="GO" id="GO:0042773">
    <property type="term" value="P:ATP synthesis coupled electron transport"/>
    <property type="evidence" value="ECO:0007669"/>
    <property type="project" value="TreeGrafter"/>
</dbReference>
<protein>
    <recommendedName>
        <fullName evidence="16">Cytochrome c oxidase subunit 2</fullName>
        <ecNumber evidence="16">7.1.1.9</ecNumber>
    </recommendedName>
</protein>
<dbReference type="GO" id="GO:0016491">
    <property type="term" value="F:oxidoreductase activity"/>
    <property type="evidence" value="ECO:0007669"/>
    <property type="project" value="InterPro"/>
</dbReference>
<feature type="domain" description="Cytochrome oxidase subunit II transmembrane region profile" evidence="19">
    <location>
        <begin position="25"/>
        <end position="122"/>
    </location>
</feature>
<keyword evidence="12 17" id="KW-0472">Membrane</keyword>
<comment type="function">
    <text evidence="13 16">Subunits I and II form the functional core of the enzyme complex. Electrons originating in cytochrome c are transferred via heme a and Cu(A) to the binuclear center formed by heme a3 and Cu(B).</text>
</comment>
<dbReference type="InterPro" id="IPR036909">
    <property type="entry name" value="Cyt_c-like_dom_sf"/>
</dbReference>
<comment type="catalytic activity">
    <reaction evidence="16">
        <text>4 Fe(II)-[cytochrome c] + O2 + 8 H(+)(in) = 4 Fe(III)-[cytochrome c] + 2 H2O + 4 H(+)(out)</text>
        <dbReference type="Rhea" id="RHEA:11436"/>
        <dbReference type="Rhea" id="RHEA-COMP:10350"/>
        <dbReference type="Rhea" id="RHEA-COMP:14399"/>
        <dbReference type="ChEBI" id="CHEBI:15377"/>
        <dbReference type="ChEBI" id="CHEBI:15378"/>
        <dbReference type="ChEBI" id="CHEBI:15379"/>
        <dbReference type="ChEBI" id="CHEBI:29033"/>
        <dbReference type="ChEBI" id="CHEBI:29034"/>
        <dbReference type="EC" id="7.1.1.9"/>
    </reaction>
</comment>
<reference evidence="21 22" key="1">
    <citation type="submission" date="2017-08" db="EMBL/GenBank/DDBJ databases">
        <title>Burning lignite coal seam in the remote Altai Mountains harbors a hydrogen-driven thermophilic microbial community.</title>
        <authorList>
            <person name="Kadnikov V.V."/>
            <person name="Mardanov A.V."/>
            <person name="Ivasenko D."/>
            <person name="Beletsky A.V."/>
            <person name="Karnachuk O.V."/>
            <person name="Ravin N.V."/>
        </authorList>
    </citation>
    <scope>NUCLEOTIDE SEQUENCE [LARGE SCALE GENOMIC DNA]</scope>
    <source>
        <strain evidence="21">AL33</strain>
    </source>
</reference>
<comment type="similarity">
    <text evidence="2 15">Belongs to the cytochrome c oxidase subunit 2 family.</text>
</comment>
<evidence type="ECO:0000256" key="9">
    <source>
        <dbReference type="ARBA" id="ARBA00022989"/>
    </source>
</evidence>
<evidence type="ECO:0000259" key="18">
    <source>
        <dbReference type="PROSITE" id="PS50857"/>
    </source>
</evidence>
<dbReference type="PROSITE" id="PS50999">
    <property type="entry name" value="COX2_TM"/>
    <property type="match status" value="1"/>
</dbReference>
<dbReference type="PROSITE" id="PS51007">
    <property type="entry name" value="CYTC"/>
    <property type="match status" value="1"/>
</dbReference>
<evidence type="ECO:0000256" key="4">
    <source>
        <dbReference type="ARBA" id="ARBA00022617"/>
    </source>
</evidence>
<dbReference type="SUPFAM" id="SSF81464">
    <property type="entry name" value="Cytochrome c oxidase subunit II-like, transmembrane region"/>
    <property type="match status" value="1"/>
</dbReference>
<dbReference type="PRINTS" id="PR01166">
    <property type="entry name" value="CYCOXIDASEII"/>
</dbReference>
<keyword evidence="7 14" id="KW-0479">Metal-binding</keyword>
<keyword evidence="8 15" id="KW-0249">Electron transport</keyword>
<keyword evidence="3 15" id="KW-0813">Transport</keyword>
<dbReference type="Gene3D" id="2.60.40.420">
    <property type="entry name" value="Cupredoxins - blue copper proteins"/>
    <property type="match status" value="1"/>
</dbReference>
<feature type="domain" description="Cytochrome oxidase subunit II copper A binding" evidence="18">
    <location>
        <begin position="126"/>
        <end position="246"/>
    </location>
</feature>